<evidence type="ECO:0008006" key="5">
    <source>
        <dbReference type="Google" id="ProtNLM"/>
    </source>
</evidence>
<protein>
    <recommendedName>
        <fullName evidence="5">P53 and DNA damage-regulated protein 1</fullName>
    </recommendedName>
</protein>
<name>G0TRL9_TRYVY</name>
<accession>G0TRL9</accession>
<dbReference type="OMA" id="NDTENLW"/>
<reference evidence="4" key="1">
    <citation type="journal article" date="2012" name="Proc. Natl. Acad. Sci. U.S.A.">
        <title>Antigenic diversity is generated by distinct evolutionary mechanisms in African trypanosome species.</title>
        <authorList>
            <person name="Jackson A.P."/>
            <person name="Berry A."/>
            <person name="Aslett M."/>
            <person name="Allison H.C."/>
            <person name="Burton P."/>
            <person name="Vavrova-Anderson J."/>
            <person name="Brown R."/>
            <person name="Browne H."/>
            <person name="Corton N."/>
            <person name="Hauser H."/>
            <person name="Gamble J."/>
            <person name="Gilderthorp R."/>
            <person name="Marcello L."/>
            <person name="McQuillan J."/>
            <person name="Otto T.D."/>
            <person name="Quail M.A."/>
            <person name="Sanders M.J."/>
            <person name="van Tonder A."/>
            <person name="Ginger M.L."/>
            <person name="Field M.C."/>
            <person name="Barry J.D."/>
            <person name="Hertz-Fowler C."/>
            <person name="Berriman M."/>
        </authorList>
    </citation>
    <scope>NUCLEOTIDE SEQUENCE</scope>
    <source>
        <strain evidence="4">Y486</strain>
    </source>
</reference>
<evidence type="ECO:0000256" key="2">
    <source>
        <dbReference type="ARBA" id="ARBA00022490"/>
    </source>
</evidence>
<dbReference type="CDD" id="cd22860">
    <property type="entry name" value="PDRG1"/>
    <property type="match status" value="1"/>
</dbReference>
<sequence length="124" mass="14281">MSHMDEVAANSAELECAVEEVMEAKQYLVDLDRRQHQFMEAVRALKKMNDTENLWILCSGRVFVKSELRRKGTLNFLSWKIATAEREIENGREELKSKVAYLAEIEGPDRTLAHLLKGFELKPS</sequence>
<gene>
    <name evidence="4" type="ORF">TVY486_0200174</name>
</gene>
<organism evidence="4">
    <name type="scientific">Trypanosoma vivax (strain Y486)</name>
    <dbReference type="NCBI Taxonomy" id="1055687"/>
    <lineage>
        <taxon>Eukaryota</taxon>
        <taxon>Discoba</taxon>
        <taxon>Euglenozoa</taxon>
        <taxon>Kinetoplastea</taxon>
        <taxon>Metakinetoplastina</taxon>
        <taxon>Trypanosomatida</taxon>
        <taxon>Trypanosomatidae</taxon>
        <taxon>Trypanosoma</taxon>
        <taxon>Duttonella</taxon>
    </lineage>
</organism>
<dbReference type="GO" id="GO:0005737">
    <property type="term" value="C:cytoplasm"/>
    <property type="evidence" value="ECO:0007669"/>
    <property type="project" value="UniProtKB-SubCell"/>
</dbReference>
<evidence type="ECO:0000256" key="1">
    <source>
        <dbReference type="ARBA" id="ARBA00004496"/>
    </source>
</evidence>
<dbReference type="VEuPathDB" id="TriTrypDB:TvY486_0200174"/>
<keyword evidence="2" id="KW-0963">Cytoplasm</keyword>
<evidence type="ECO:0000313" key="4">
    <source>
        <dbReference type="EMBL" id="CCC46589.1"/>
    </source>
</evidence>
<dbReference type="InterPro" id="IPR030482">
    <property type="entry name" value="PDRG1"/>
</dbReference>
<keyword evidence="3" id="KW-0143">Chaperone</keyword>
<dbReference type="EMBL" id="HE573018">
    <property type="protein sequence ID" value="CCC46589.1"/>
    <property type="molecule type" value="Genomic_DNA"/>
</dbReference>
<dbReference type="PANTHER" id="PTHR21162:SF0">
    <property type="entry name" value="P53 AND DNA DAMAGE-REGULATED PROTEIN 1"/>
    <property type="match status" value="1"/>
</dbReference>
<dbReference type="PANTHER" id="PTHR21162">
    <property type="entry name" value="P53 AND DNA DAMAGE-REGULATED PROTEIN"/>
    <property type="match status" value="1"/>
</dbReference>
<comment type="subcellular location">
    <subcellularLocation>
        <location evidence="1">Cytoplasm</location>
    </subcellularLocation>
</comment>
<dbReference type="AlphaFoldDB" id="G0TRL9"/>
<evidence type="ECO:0000256" key="3">
    <source>
        <dbReference type="ARBA" id="ARBA00023186"/>
    </source>
</evidence>
<proteinExistence type="predicted"/>